<protein>
    <submittedName>
        <fullName evidence="2">Phosphoglucan phosphatase DSP4, amyloplastic</fullName>
    </submittedName>
</protein>
<dbReference type="Gene3D" id="3.90.190.10">
    <property type="entry name" value="Protein tyrosine phosphatase superfamily"/>
    <property type="match status" value="1"/>
</dbReference>
<sequence length="89" mass="9577">MRLPAVVSKLRKAVNRNGGIAYIHCTAGLAKQNSNKSKLCSRKTMVARILGKLFFMFGILPTYKDPDANVASGSAEAGGRPDVQLNNEV</sequence>
<proteinExistence type="predicted"/>
<name>A0A2U1P2Q4_ARTAN</name>
<dbReference type="AlphaFoldDB" id="A0A2U1P2Q4"/>
<reference evidence="2 3" key="1">
    <citation type="journal article" date="2018" name="Mol. Plant">
        <title>The genome of Artemisia annua provides insight into the evolution of Asteraceae family and artemisinin biosynthesis.</title>
        <authorList>
            <person name="Shen Q."/>
            <person name="Zhang L."/>
            <person name="Liao Z."/>
            <person name="Wang S."/>
            <person name="Yan T."/>
            <person name="Shi P."/>
            <person name="Liu M."/>
            <person name="Fu X."/>
            <person name="Pan Q."/>
            <person name="Wang Y."/>
            <person name="Lv Z."/>
            <person name="Lu X."/>
            <person name="Zhang F."/>
            <person name="Jiang W."/>
            <person name="Ma Y."/>
            <person name="Chen M."/>
            <person name="Hao X."/>
            <person name="Li L."/>
            <person name="Tang Y."/>
            <person name="Lv G."/>
            <person name="Zhou Y."/>
            <person name="Sun X."/>
            <person name="Brodelius P.E."/>
            <person name="Rose J.K.C."/>
            <person name="Tang K."/>
        </authorList>
    </citation>
    <scope>NUCLEOTIDE SEQUENCE [LARGE SCALE GENOMIC DNA]</scope>
    <source>
        <strain evidence="3">cv. Huhao1</strain>
        <tissue evidence="2">Leaf</tissue>
    </source>
</reference>
<accession>A0A2U1P2Q4</accession>
<dbReference type="EMBL" id="PKPP01001773">
    <property type="protein sequence ID" value="PWA80045.1"/>
    <property type="molecule type" value="Genomic_DNA"/>
</dbReference>
<dbReference type="InterPro" id="IPR029021">
    <property type="entry name" value="Prot-tyrosine_phosphatase-like"/>
</dbReference>
<gene>
    <name evidence="2" type="ORF">CTI12_AA200700</name>
</gene>
<evidence type="ECO:0000313" key="3">
    <source>
        <dbReference type="Proteomes" id="UP000245207"/>
    </source>
</evidence>
<evidence type="ECO:0000313" key="2">
    <source>
        <dbReference type="EMBL" id="PWA80045.1"/>
    </source>
</evidence>
<feature type="region of interest" description="Disordered" evidence="1">
    <location>
        <begin position="70"/>
        <end position="89"/>
    </location>
</feature>
<comment type="caution">
    <text evidence="2">The sequence shown here is derived from an EMBL/GenBank/DDBJ whole genome shotgun (WGS) entry which is preliminary data.</text>
</comment>
<keyword evidence="3" id="KW-1185">Reference proteome</keyword>
<evidence type="ECO:0000256" key="1">
    <source>
        <dbReference type="SAM" id="MobiDB-lite"/>
    </source>
</evidence>
<dbReference type="STRING" id="35608.A0A2U1P2Q4"/>
<organism evidence="2 3">
    <name type="scientific">Artemisia annua</name>
    <name type="common">Sweet wormwood</name>
    <dbReference type="NCBI Taxonomy" id="35608"/>
    <lineage>
        <taxon>Eukaryota</taxon>
        <taxon>Viridiplantae</taxon>
        <taxon>Streptophyta</taxon>
        <taxon>Embryophyta</taxon>
        <taxon>Tracheophyta</taxon>
        <taxon>Spermatophyta</taxon>
        <taxon>Magnoliopsida</taxon>
        <taxon>eudicotyledons</taxon>
        <taxon>Gunneridae</taxon>
        <taxon>Pentapetalae</taxon>
        <taxon>asterids</taxon>
        <taxon>campanulids</taxon>
        <taxon>Asterales</taxon>
        <taxon>Asteraceae</taxon>
        <taxon>Asteroideae</taxon>
        <taxon>Anthemideae</taxon>
        <taxon>Artemisiinae</taxon>
        <taxon>Artemisia</taxon>
    </lineage>
</organism>
<dbReference type="Proteomes" id="UP000245207">
    <property type="component" value="Unassembled WGS sequence"/>
</dbReference>
<dbReference type="OrthoDB" id="273181at2759"/>